<evidence type="ECO:0000256" key="8">
    <source>
        <dbReference type="ARBA" id="ARBA00023055"/>
    </source>
</evidence>
<dbReference type="GO" id="GO:0015914">
    <property type="term" value="P:phospholipid transport"/>
    <property type="evidence" value="ECO:0007669"/>
    <property type="project" value="TreeGrafter"/>
</dbReference>
<dbReference type="GO" id="GO:0045895">
    <property type="term" value="P:positive regulation of mating-type specific transcription, DNA-templated"/>
    <property type="evidence" value="ECO:0007669"/>
    <property type="project" value="InterPro"/>
</dbReference>
<comment type="caution">
    <text evidence="20">The sequence shown here is derived from an EMBL/GenBank/DDBJ whole genome shotgun (WGS) entry which is preliminary data.</text>
</comment>
<evidence type="ECO:0000256" key="11">
    <source>
        <dbReference type="ARBA" id="ARBA00023136"/>
    </source>
</evidence>
<sequence>MSAVMPESMALLLEKYSPEQIAEVVDAVMKMRPATSQRAAVASTTTAPVSAITERKKRAKKSTTSKAAHSSTGSIAPTRPLNSWMAFRSYHSPIFKSFQQKDISGFLTRMWQNDPFKAKWSILAKAYSIIRESNTKDAAPLDKFLALTCPLIGIIPRDEYLGVMGWSIVDTAGVKSMERMYTPDIPSFPENILTTNLSSEEIVAHCQRVSYVDHNDTDVARNQGSTAALAMAAQPTFESAPEETLARSHHTGQIQQNNNMVGNSGSATTFTSMAAQPASNEASSSPPVFDFSNPESPYQPDGHALFVGGTNIQGALNQNNNNAIGASGPVRQAVHNLSSQQYPFMDEFDPFQTSSLDFNPFNMNQDAAFASNSIGTYLAPSNNDFPETFNIDDLLSSDLFDMTNSSHAALNMTLKSLLLAYVVGGLTFIPLLALVLGAFAYVAFTKPVAPVSTATPTDHVDSTSPANTTDALGEKSKENDGELDTAAAYFAVCREYVPGGINGKPPERSTPAGEVLIAESPSVYQSMYRSIFERGKTSIPTIEGDKRDGKTVKKARNVFYVVLRHGHLMLYDDSEQVEVRHVISLAYHDIDVYAGGGPVPEGDLWIKRNCIRLTRKPLAGEHAPSSKPFHFFSDNCSEKEDFYHALLHTQSSIINTDPPPLPQRFETPDIIKLVQNLHSSDADAHSRWINGIVGRIFLAMYKTKDIENFIRAKINKKISRVPKPNLIASIDIMDIDMGDSAPIISNPRLKELTVNGDMTIELDVKYNGGFKLEMGAVARIDLGSRFKAREVSLIMAGELKKLNGHMLIRIKPPPSNRIWMTFETMPQVEMSIQPIVSSRQITYGVILRAIESRIREVIGETIVLPNWDDSPFLDTSKKEYRGGIFEPSPSDAEPTSIEKVAQADSGLVEAAAHELTNSAGDGDSEDIVIPTLAETGAKTLSMPSLLEPVQKLNFRKNARRSATSLLGESSESTTGASTSTTAVVSPVQTPSSPPLRPRTPPGKPRNLRHNSFSAAATPLVSTEGSNIEAVRSHTKKKGQKDAVEMVKEVNSKAQSSATSPRVLRETENDLPIDSETFSTLATQEEEGEGPLDPSILRRSSEPLEQHATKQQTEPQAPATADDLATTPRSPSVKSLDTSASSSSTPSHLSTAASAAKKWGWQVLNRQNGSSTSTSGNSFGLGKRFSTSSANTGSSSVSLPSQPPNPAALKAALLAQPMGRGMPLPPPGTPLPGPQKSLWASSGLNLSSLKRKPVGSQAVSPQPSKVVEKLDHVDEQVRRPPPLPARPRPTSREIIQPTVPPTGLEQQVAGDPDLLVVAAPVEDDSMPNTPTVEVDHSIPTNAEEAQVAPHIEIPPKESNSDIEQPTIEQTATREVEPKQAAVQELAFDPQHNHVQTVTETTEGAHHDERHDTEDGEISDSLEAADVAGEMR</sequence>
<organism evidence="20 21">
    <name type="scientific">Aureobasidium melanogenum</name>
    <name type="common">Aureobasidium pullulans var. melanogenum</name>
    <dbReference type="NCBI Taxonomy" id="46634"/>
    <lineage>
        <taxon>Eukaryota</taxon>
        <taxon>Fungi</taxon>
        <taxon>Dikarya</taxon>
        <taxon>Ascomycota</taxon>
        <taxon>Pezizomycotina</taxon>
        <taxon>Dothideomycetes</taxon>
        <taxon>Dothideomycetidae</taxon>
        <taxon>Dothideales</taxon>
        <taxon>Saccotheciaceae</taxon>
        <taxon>Aureobasidium</taxon>
    </lineage>
</organism>
<feature type="compositionally biased region" description="Low complexity" evidence="16">
    <location>
        <begin position="963"/>
        <end position="990"/>
    </location>
</feature>
<feature type="compositionally biased region" description="Low complexity" evidence="16">
    <location>
        <begin position="39"/>
        <end position="52"/>
    </location>
</feature>
<dbReference type="Pfam" id="PF15413">
    <property type="entry name" value="PH_11"/>
    <property type="match status" value="1"/>
</dbReference>
<dbReference type="PANTHER" id="PTHR13466">
    <property type="entry name" value="TEX2 PROTEIN-RELATED"/>
    <property type="match status" value="1"/>
</dbReference>
<feature type="domain" description="Alpha box" evidence="18">
    <location>
        <begin position="76"/>
        <end position="131"/>
    </location>
</feature>
<keyword evidence="4 17" id="KW-0812">Transmembrane</keyword>
<feature type="region of interest" description="Disordered" evidence="16">
    <location>
        <begin position="453"/>
        <end position="479"/>
    </location>
</feature>
<evidence type="ECO:0000256" key="3">
    <source>
        <dbReference type="ARBA" id="ARBA00022448"/>
    </source>
</evidence>
<keyword evidence="12 15" id="KW-0804">Transcription</keyword>
<feature type="compositionally biased region" description="Polar residues" evidence="16">
    <location>
        <begin position="1391"/>
        <end position="1400"/>
    </location>
</feature>
<proteinExistence type="inferred from homology"/>
<evidence type="ECO:0000256" key="12">
    <source>
        <dbReference type="ARBA" id="ARBA00023163"/>
    </source>
</evidence>
<feature type="compositionally biased region" description="Basic and acidic residues" evidence="16">
    <location>
        <begin position="1039"/>
        <end position="1050"/>
    </location>
</feature>
<feature type="compositionally biased region" description="Basic and acidic residues" evidence="16">
    <location>
        <begin position="1098"/>
        <end position="1107"/>
    </location>
</feature>
<evidence type="ECO:0000256" key="7">
    <source>
        <dbReference type="ARBA" id="ARBA00023015"/>
    </source>
</evidence>
<feature type="compositionally biased region" description="Basic and acidic residues" evidence="16">
    <location>
        <begin position="1265"/>
        <end position="1277"/>
    </location>
</feature>
<evidence type="ECO:0000259" key="19">
    <source>
        <dbReference type="PROSITE" id="PS51847"/>
    </source>
</evidence>
<comment type="similarity">
    <text evidence="15">Belongs to the MATALPHA1 family.</text>
</comment>
<keyword evidence="3" id="KW-0813">Transport</keyword>
<dbReference type="EMBL" id="JAHFYH010000012">
    <property type="protein sequence ID" value="KAH0226456.1"/>
    <property type="molecule type" value="Genomic_DNA"/>
</dbReference>
<dbReference type="GO" id="GO:0005789">
    <property type="term" value="C:endoplasmic reticulum membrane"/>
    <property type="evidence" value="ECO:0007669"/>
    <property type="project" value="UniProtKB-SubCell"/>
</dbReference>
<comment type="function">
    <text evidence="14">Mating type proteins are sequence specific DNA-binding proteins that act as master switches in fungal differentiation by controlling gene expression in a cell type-specific fashion. Transcriptional activator that induces the transcription of alpha-specific genes.</text>
</comment>
<dbReference type="PROSITE" id="PS51847">
    <property type="entry name" value="SMP"/>
    <property type="match status" value="1"/>
</dbReference>
<gene>
    <name evidence="20" type="ORF">KCV03_g2565</name>
</gene>
<feature type="non-terminal residue" evidence="20">
    <location>
        <position position="1"/>
    </location>
</feature>
<feature type="domain" description="SMP-LTD" evidence="19">
    <location>
        <begin position="678"/>
        <end position="873"/>
    </location>
</feature>
<feature type="compositionally biased region" description="Low complexity" evidence="16">
    <location>
        <begin position="1206"/>
        <end position="1221"/>
    </location>
</feature>
<evidence type="ECO:0000256" key="15">
    <source>
        <dbReference type="RuleBase" id="RU003516"/>
    </source>
</evidence>
<evidence type="ECO:0000256" key="6">
    <source>
        <dbReference type="ARBA" id="ARBA00022989"/>
    </source>
</evidence>
<dbReference type="GO" id="GO:0008301">
    <property type="term" value="F:DNA binding, bending"/>
    <property type="evidence" value="ECO:0007669"/>
    <property type="project" value="InterPro"/>
</dbReference>
<dbReference type="InterPro" id="IPR006856">
    <property type="entry name" value="MATalpha_HMGbox"/>
</dbReference>
<feature type="transmembrane region" description="Helical" evidence="17">
    <location>
        <begin position="418"/>
        <end position="444"/>
    </location>
</feature>
<evidence type="ECO:0000256" key="14">
    <source>
        <dbReference type="ARBA" id="ARBA00035106"/>
    </source>
</evidence>
<feature type="compositionally biased region" description="Polar residues" evidence="16">
    <location>
        <begin position="453"/>
        <end position="470"/>
    </location>
</feature>
<dbReference type="PANTHER" id="PTHR13466:SF19">
    <property type="entry name" value="NUCLEUS-VACUOLE JUNCTION PROTEIN 2"/>
    <property type="match status" value="1"/>
</dbReference>
<evidence type="ECO:0000256" key="4">
    <source>
        <dbReference type="ARBA" id="ARBA00022692"/>
    </source>
</evidence>
<evidence type="ECO:0000313" key="20">
    <source>
        <dbReference type="EMBL" id="KAH0226456.1"/>
    </source>
</evidence>
<keyword evidence="7 15" id="KW-0805">Transcription regulation</keyword>
<dbReference type="PROSITE" id="PS51325">
    <property type="entry name" value="ALPHA_BOX"/>
    <property type="match status" value="1"/>
</dbReference>
<feature type="compositionally biased region" description="Low complexity" evidence="16">
    <location>
        <begin position="1116"/>
        <end position="1127"/>
    </location>
</feature>
<dbReference type="OrthoDB" id="26740at2759"/>
<keyword evidence="8" id="KW-0445">Lipid transport</keyword>
<dbReference type="GO" id="GO:0005634">
    <property type="term" value="C:nucleus"/>
    <property type="evidence" value="ECO:0007669"/>
    <property type="project" value="UniProtKB-SubCell"/>
</dbReference>
<feature type="compositionally biased region" description="Low complexity" evidence="16">
    <location>
        <begin position="1134"/>
        <end position="1155"/>
    </location>
</feature>
<keyword evidence="9" id="KW-0446">Lipid-binding</keyword>
<keyword evidence="5" id="KW-0256">Endoplasmic reticulum</keyword>
<protein>
    <recommendedName>
        <fullName evidence="2">Mating-type protein MAT-1</fullName>
    </recommendedName>
</protein>
<keyword evidence="11 17" id="KW-0472">Membrane</keyword>
<feature type="compositionally biased region" description="Polar residues" evidence="16">
    <location>
        <begin position="1360"/>
        <end position="1369"/>
    </location>
</feature>
<reference evidence="20" key="2">
    <citation type="submission" date="2021-08" db="EMBL/GenBank/DDBJ databases">
        <authorList>
            <person name="Gostincar C."/>
            <person name="Sun X."/>
            <person name="Song Z."/>
            <person name="Gunde-Cimerman N."/>
        </authorList>
    </citation>
    <scope>NUCLEOTIDE SEQUENCE</scope>
    <source>
        <strain evidence="20">EXF-8016</strain>
    </source>
</reference>
<feature type="compositionally biased region" description="Low complexity" evidence="16">
    <location>
        <begin position="1185"/>
        <end position="1197"/>
    </location>
</feature>
<evidence type="ECO:0000256" key="16">
    <source>
        <dbReference type="SAM" id="MobiDB-lite"/>
    </source>
</evidence>
<evidence type="ECO:0000256" key="10">
    <source>
        <dbReference type="ARBA" id="ARBA00023125"/>
    </source>
</evidence>
<evidence type="ECO:0000256" key="9">
    <source>
        <dbReference type="ARBA" id="ARBA00023121"/>
    </source>
</evidence>
<dbReference type="GO" id="GO:1990456">
    <property type="term" value="P:mitochondrion-endoplasmic reticulum membrane tethering"/>
    <property type="evidence" value="ECO:0007669"/>
    <property type="project" value="TreeGrafter"/>
</dbReference>
<reference evidence="20" key="1">
    <citation type="journal article" date="2021" name="J Fungi (Basel)">
        <title>Virulence traits and population genomics of the black yeast Aureobasidium melanogenum.</title>
        <authorList>
            <person name="Cernosa A."/>
            <person name="Sun X."/>
            <person name="Gostincar C."/>
            <person name="Fang C."/>
            <person name="Gunde-Cimerman N."/>
            <person name="Song Z."/>
        </authorList>
    </citation>
    <scope>NUCLEOTIDE SEQUENCE</scope>
    <source>
        <strain evidence="20">EXF-8016</strain>
    </source>
</reference>
<evidence type="ECO:0000259" key="18">
    <source>
        <dbReference type="PROSITE" id="PS51325"/>
    </source>
</evidence>
<feature type="compositionally biased region" description="Polar residues" evidence="16">
    <location>
        <begin position="1009"/>
        <end position="1025"/>
    </location>
</feature>
<evidence type="ECO:0000313" key="21">
    <source>
        <dbReference type="Proteomes" id="UP000767238"/>
    </source>
</evidence>
<accession>A0A9P8GJS3</accession>
<feature type="region of interest" description="Disordered" evidence="16">
    <location>
        <begin position="963"/>
        <end position="1293"/>
    </location>
</feature>
<dbReference type="Proteomes" id="UP000767238">
    <property type="component" value="Unassembled WGS sequence"/>
</dbReference>
<dbReference type="InterPro" id="IPR031468">
    <property type="entry name" value="SMP_LBD"/>
</dbReference>
<evidence type="ECO:0000256" key="1">
    <source>
        <dbReference type="ARBA" id="ARBA00004586"/>
    </source>
</evidence>
<dbReference type="CDD" id="cd21675">
    <property type="entry name" value="SMP_TEX2"/>
    <property type="match status" value="1"/>
</dbReference>
<feature type="compositionally biased region" description="Basic and acidic residues" evidence="16">
    <location>
        <begin position="1401"/>
        <end position="1411"/>
    </location>
</feature>
<feature type="region of interest" description="Disordered" evidence="16">
    <location>
        <begin position="39"/>
        <end position="75"/>
    </location>
</feature>
<keyword evidence="6 17" id="KW-1133">Transmembrane helix</keyword>
<keyword evidence="13 15" id="KW-0539">Nucleus</keyword>
<feature type="compositionally biased region" description="Low complexity" evidence="16">
    <location>
        <begin position="1167"/>
        <end position="1177"/>
    </location>
</feature>
<evidence type="ECO:0000256" key="17">
    <source>
        <dbReference type="SAM" id="Phobius"/>
    </source>
</evidence>
<name>A0A9P8GJS3_AURME</name>
<dbReference type="GO" id="GO:0032865">
    <property type="term" value="C:ERMES complex"/>
    <property type="evidence" value="ECO:0007669"/>
    <property type="project" value="TreeGrafter"/>
</dbReference>
<feature type="compositionally biased region" description="Low complexity" evidence="16">
    <location>
        <begin position="64"/>
        <end position="74"/>
    </location>
</feature>
<feature type="compositionally biased region" description="Pro residues" evidence="16">
    <location>
        <begin position="1222"/>
        <end position="1232"/>
    </location>
</feature>
<comment type="subcellular location">
    <subcellularLocation>
        <location evidence="1">Endoplasmic reticulum membrane</location>
    </subcellularLocation>
    <subcellularLocation>
        <location evidence="15">Nucleus</location>
    </subcellularLocation>
</comment>
<keyword evidence="10 15" id="KW-0238">DNA-binding</keyword>
<feature type="compositionally biased region" description="Pro residues" evidence="16">
    <location>
        <begin position="991"/>
        <end position="1003"/>
    </location>
</feature>
<feature type="compositionally biased region" description="Polar residues" evidence="16">
    <location>
        <begin position="1237"/>
        <end position="1247"/>
    </location>
</feature>
<dbReference type="Pfam" id="PF04769">
    <property type="entry name" value="MATalpha_HMGbox"/>
    <property type="match status" value="1"/>
</dbReference>
<evidence type="ECO:0000256" key="13">
    <source>
        <dbReference type="ARBA" id="ARBA00023242"/>
    </source>
</evidence>
<dbReference type="GO" id="GO:0008289">
    <property type="term" value="F:lipid binding"/>
    <property type="evidence" value="ECO:0007669"/>
    <property type="project" value="UniProtKB-KW"/>
</dbReference>
<feature type="region of interest" description="Disordered" evidence="16">
    <location>
        <begin position="1322"/>
        <end position="1430"/>
    </location>
</feature>
<evidence type="ECO:0000256" key="5">
    <source>
        <dbReference type="ARBA" id="ARBA00022824"/>
    </source>
</evidence>
<evidence type="ECO:0000256" key="2">
    <source>
        <dbReference type="ARBA" id="ARBA00015083"/>
    </source>
</evidence>